<reference evidence="1" key="2">
    <citation type="submission" date="2020-07" db="EMBL/GenBank/DDBJ databases">
        <authorList>
            <person name="Vera ALvarez R."/>
            <person name="Arias-Moreno D.M."/>
            <person name="Jimenez-Jacinto V."/>
            <person name="Jimenez-Bremont J.F."/>
            <person name="Swaminathan K."/>
            <person name="Moose S.P."/>
            <person name="Guerrero-Gonzalez M.L."/>
            <person name="Marino-Ramirez L."/>
            <person name="Landsman D."/>
            <person name="Rodriguez-Kessler M."/>
            <person name="Delgado-Sanchez P."/>
        </authorList>
    </citation>
    <scope>NUCLEOTIDE SEQUENCE</scope>
    <source>
        <tissue evidence="1">Cladode</tissue>
    </source>
</reference>
<dbReference type="EMBL" id="GISG01158142">
    <property type="protein sequence ID" value="MBA4649051.1"/>
    <property type="molecule type" value="Transcribed_RNA"/>
</dbReference>
<organism evidence="1">
    <name type="scientific">Opuntia streptacantha</name>
    <name type="common">Prickly pear cactus</name>
    <name type="synonym">Opuntia cardona</name>
    <dbReference type="NCBI Taxonomy" id="393608"/>
    <lineage>
        <taxon>Eukaryota</taxon>
        <taxon>Viridiplantae</taxon>
        <taxon>Streptophyta</taxon>
        <taxon>Embryophyta</taxon>
        <taxon>Tracheophyta</taxon>
        <taxon>Spermatophyta</taxon>
        <taxon>Magnoliopsida</taxon>
        <taxon>eudicotyledons</taxon>
        <taxon>Gunneridae</taxon>
        <taxon>Pentapetalae</taxon>
        <taxon>Caryophyllales</taxon>
        <taxon>Cactineae</taxon>
        <taxon>Cactaceae</taxon>
        <taxon>Opuntioideae</taxon>
        <taxon>Opuntia</taxon>
    </lineage>
</organism>
<reference evidence="1" key="1">
    <citation type="journal article" date="2013" name="J. Plant Res.">
        <title>Effect of fungi and light on seed germination of three Opuntia species from semiarid lands of central Mexico.</title>
        <authorList>
            <person name="Delgado-Sanchez P."/>
            <person name="Jimenez-Bremont J.F."/>
            <person name="Guerrero-Gonzalez Mde L."/>
            <person name="Flores J."/>
        </authorList>
    </citation>
    <scope>NUCLEOTIDE SEQUENCE</scope>
    <source>
        <tissue evidence="1">Cladode</tissue>
    </source>
</reference>
<dbReference type="AlphaFoldDB" id="A0A7C8ZS21"/>
<sequence length="128" mass="13846">MDSKASKFRASCFALEPTASANSDILPSFDTRSEKILSKSSGLCLEKTIPWTPSTTYLLKTGRSGTTTGIPRDIILVSNGGKICSSCNDPYMAISAISSTPFASWSMLYCFIEFTLSPRRPATSSKKL</sequence>
<accession>A0A7C8ZS21</accession>
<name>A0A7C8ZS21_OPUST</name>
<protein>
    <submittedName>
        <fullName evidence="1">Uncharacterized protein</fullName>
    </submittedName>
</protein>
<proteinExistence type="predicted"/>
<evidence type="ECO:0000313" key="1">
    <source>
        <dbReference type="EMBL" id="MBA4649051.1"/>
    </source>
</evidence>